<dbReference type="Gene3D" id="1.10.10.10">
    <property type="entry name" value="Winged helix-like DNA-binding domain superfamily/Winged helix DNA-binding domain"/>
    <property type="match status" value="1"/>
</dbReference>
<dbReference type="Pfam" id="PF00271">
    <property type="entry name" value="Helicase_C"/>
    <property type="match status" value="1"/>
</dbReference>
<keyword evidence="14" id="KW-0413">Isomerase</keyword>
<protein>
    <recommendedName>
        <fullName evidence="16">DNA 3'-5' helicase</fullName>
        <ecNumber evidence="16">5.6.2.4</ecNumber>
    </recommendedName>
</protein>
<dbReference type="GO" id="GO:0043138">
    <property type="term" value="F:3'-5' DNA helicase activity"/>
    <property type="evidence" value="ECO:0007669"/>
    <property type="project" value="UniProtKB-EC"/>
</dbReference>
<keyword evidence="13" id="KW-0234">DNA repair</keyword>
<comment type="catalytic activity">
    <reaction evidence="15">
        <text>Couples ATP hydrolysis with the unwinding of duplex DNA by translocating in the 3'-5' direction.</text>
        <dbReference type="EC" id="5.6.2.4"/>
    </reaction>
</comment>
<dbReference type="GO" id="GO:0016787">
    <property type="term" value="F:hydrolase activity"/>
    <property type="evidence" value="ECO:0007669"/>
    <property type="project" value="UniProtKB-KW"/>
</dbReference>
<dbReference type="GO" id="GO:0005737">
    <property type="term" value="C:cytoplasm"/>
    <property type="evidence" value="ECO:0007669"/>
    <property type="project" value="TreeGrafter"/>
</dbReference>
<feature type="domain" description="Helicase ATP-binding" evidence="18">
    <location>
        <begin position="24"/>
        <end position="192"/>
    </location>
</feature>
<comment type="cofactor">
    <cofactor evidence="1">
        <name>Mg(2+)</name>
        <dbReference type="ChEBI" id="CHEBI:18420"/>
    </cofactor>
</comment>
<dbReference type="GO" id="GO:0005524">
    <property type="term" value="F:ATP binding"/>
    <property type="evidence" value="ECO:0007669"/>
    <property type="project" value="UniProtKB-KW"/>
</dbReference>
<dbReference type="InterPro" id="IPR036390">
    <property type="entry name" value="WH_DNA-bd_sf"/>
</dbReference>
<dbReference type="SMART" id="SM00341">
    <property type="entry name" value="HRDC"/>
    <property type="match status" value="1"/>
</dbReference>
<evidence type="ECO:0000256" key="11">
    <source>
        <dbReference type="ARBA" id="ARBA00023125"/>
    </source>
</evidence>
<evidence type="ECO:0000256" key="4">
    <source>
        <dbReference type="ARBA" id="ARBA00022723"/>
    </source>
</evidence>
<dbReference type="GO" id="GO:0006310">
    <property type="term" value="P:DNA recombination"/>
    <property type="evidence" value="ECO:0007669"/>
    <property type="project" value="UniProtKB-KW"/>
</dbReference>
<evidence type="ECO:0000313" key="20">
    <source>
        <dbReference type="EMBL" id="SFV57351.1"/>
    </source>
</evidence>
<dbReference type="InterPro" id="IPR014001">
    <property type="entry name" value="Helicase_ATP-bd"/>
</dbReference>
<dbReference type="Gene3D" id="3.40.50.300">
    <property type="entry name" value="P-loop containing nucleotide triphosphate hydrolases"/>
    <property type="match status" value="2"/>
</dbReference>
<dbReference type="GO" id="GO:0003677">
    <property type="term" value="F:DNA binding"/>
    <property type="evidence" value="ECO:0007669"/>
    <property type="project" value="UniProtKB-KW"/>
</dbReference>
<dbReference type="Gene3D" id="1.10.150.80">
    <property type="entry name" value="HRDC domain"/>
    <property type="match status" value="1"/>
</dbReference>
<gene>
    <name evidence="20" type="ORF">MNB_SV-9-578</name>
</gene>
<evidence type="ECO:0000256" key="14">
    <source>
        <dbReference type="ARBA" id="ARBA00023235"/>
    </source>
</evidence>
<keyword evidence="5" id="KW-0547">Nucleotide-binding</keyword>
<reference evidence="20" key="1">
    <citation type="submission" date="2016-10" db="EMBL/GenBank/DDBJ databases">
        <authorList>
            <person name="de Groot N.N."/>
        </authorList>
    </citation>
    <scope>NUCLEOTIDE SEQUENCE</scope>
</reference>
<dbReference type="Pfam" id="PF16124">
    <property type="entry name" value="RecQ_Zn_bind"/>
    <property type="match status" value="1"/>
</dbReference>
<dbReference type="PANTHER" id="PTHR13710:SF105">
    <property type="entry name" value="ATP-DEPENDENT DNA HELICASE Q1"/>
    <property type="match status" value="1"/>
</dbReference>
<evidence type="ECO:0000256" key="3">
    <source>
        <dbReference type="ARBA" id="ARBA00005446"/>
    </source>
</evidence>
<dbReference type="SMART" id="SM00487">
    <property type="entry name" value="DEXDc"/>
    <property type="match status" value="1"/>
</dbReference>
<dbReference type="EC" id="5.6.2.4" evidence="16"/>
<evidence type="ECO:0000259" key="17">
    <source>
        <dbReference type="PROSITE" id="PS50967"/>
    </source>
</evidence>
<dbReference type="InterPro" id="IPR010997">
    <property type="entry name" value="HRDC-like_sf"/>
</dbReference>
<dbReference type="SUPFAM" id="SSF47819">
    <property type="entry name" value="HRDC-like"/>
    <property type="match status" value="1"/>
</dbReference>
<keyword evidence="4" id="KW-0479">Metal-binding</keyword>
<dbReference type="InterPro" id="IPR004589">
    <property type="entry name" value="DNA_helicase_ATP-dep_RecQ"/>
</dbReference>
<dbReference type="SUPFAM" id="SSF46785">
    <property type="entry name" value="Winged helix' DNA-binding domain"/>
    <property type="match status" value="1"/>
</dbReference>
<organism evidence="20">
    <name type="scientific">hydrothermal vent metagenome</name>
    <dbReference type="NCBI Taxonomy" id="652676"/>
    <lineage>
        <taxon>unclassified sequences</taxon>
        <taxon>metagenomes</taxon>
        <taxon>ecological metagenomes</taxon>
    </lineage>
</organism>
<dbReference type="NCBIfam" id="TIGR00614">
    <property type="entry name" value="recQ_fam"/>
    <property type="match status" value="1"/>
</dbReference>
<keyword evidence="12" id="KW-0233">DNA recombination</keyword>
<evidence type="ECO:0000259" key="18">
    <source>
        <dbReference type="PROSITE" id="PS51192"/>
    </source>
</evidence>
<dbReference type="GO" id="GO:0006260">
    <property type="term" value="P:DNA replication"/>
    <property type="evidence" value="ECO:0007669"/>
    <property type="project" value="InterPro"/>
</dbReference>
<dbReference type="PROSITE" id="PS50967">
    <property type="entry name" value="HRDC"/>
    <property type="match status" value="1"/>
</dbReference>
<sequence>MKKYKILEKYFGYKSFRPFQEEIIDAILESKDVLMILPTGGGKSLCYQLPSLLMNGVTIVISPLLALMHDQVMALRTNSISSAMLTSMQTREESNKIEQELLSNEIKLLYIAPEKLCNKYFLNFLHKLDINFFVIDEAHCVSAWGHEFREDYRELDILKEQFPTVPISAFTATATTEVEEDISKHLQLNSPLIVKGRVFRPNLTIKAKNRIKDGREQLLDFLENHKNDAGIVYTLARKSTENIAEFLQSKGFNAEFYHAKMETEDKNRVYADFVSDKVQIVVATIAFGMGIDKSNIRFVVHLKMPKTVESFYQEIGRAGRDGVEAETLLLFSNSDVVQQKNFIDELPDTPYREHSYTKLDNISHFTRTEICRHKSIASYFNDTIKECEDRCDNCLSPDMTKVDISIASKKLLSTIVRTGQKFGVIYLIDILRGSKDKRILENNHNNLSVYNIGKEYTKAQWIVISERLQELDAIRVGDFKVNFLSEFGVEILKGLHTIEIREDRLEIKKDVKVNIKQINLKYDDKIFQDLKEIRTFIAKLHNIPPYMVFSDKTIIELSMFKPRNKIQMLNIHGIGELKFQKYGKDFLEYINLLDK</sequence>
<dbReference type="CDD" id="cd17920">
    <property type="entry name" value="DEXHc_RecQ"/>
    <property type="match status" value="1"/>
</dbReference>
<dbReference type="FunFam" id="3.40.50.300:FF:000296">
    <property type="entry name" value="ATP-dependent DNA helicase RecQ"/>
    <property type="match status" value="1"/>
</dbReference>
<dbReference type="GO" id="GO:0009378">
    <property type="term" value="F:four-way junction helicase activity"/>
    <property type="evidence" value="ECO:0007669"/>
    <property type="project" value="TreeGrafter"/>
</dbReference>
<dbReference type="SMART" id="SM00490">
    <property type="entry name" value="HELICc"/>
    <property type="match status" value="1"/>
</dbReference>
<feature type="domain" description="HRDC" evidence="17">
    <location>
        <begin position="520"/>
        <end position="595"/>
    </location>
</feature>
<dbReference type="InterPro" id="IPR036388">
    <property type="entry name" value="WH-like_DNA-bd_sf"/>
</dbReference>
<dbReference type="PROSITE" id="PS51192">
    <property type="entry name" value="HELICASE_ATP_BIND_1"/>
    <property type="match status" value="1"/>
</dbReference>
<dbReference type="PROSITE" id="PS51194">
    <property type="entry name" value="HELICASE_CTER"/>
    <property type="match status" value="1"/>
</dbReference>
<proteinExistence type="inferred from homology"/>
<keyword evidence="9" id="KW-0862">Zinc</keyword>
<comment type="cofactor">
    <cofactor evidence="2">
        <name>Zn(2+)</name>
        <dbReference type="ChEBI" id="CHEBI:29105"/>
    </cofactor>
</comment>
<keyword evidence="8 20" id="KW-0347">Helicase</keyword>
<dbReference type="InterPro" id="IPR044876">
    <property type="entry name" value="HRDC_dom_sf"/>
</dbReference>
<dbReference type="NCBIfam" id="TIGR01389">
    <property type="entry name" value="recQ"/>
    <property type="match status" value="1"/>
</dbReference>
<evidence type="ECO:0000256" key="10">
    <source>
        <dbReference type="ARBA" id="ARBA00022840"/>
    </source>
</evidence>
<evidence type="ECO:0000256" key="15">
    <source>
        <dbReference type="ARBA" id="ARBA00034617"/>
    </source>
</evidence>
<evidence type="ECO:0000256" key="9">
    <source>
        <dbReference type="ARBA" id="ARBA00022833"/>
    </source>
</evidence>
<dbReference type="InterPro" id="IPR002121">
    <property type="entry name" value="HRDC_dom"/>
</dbReference>
<evidence type="ECO:0000256" key="2">
    <source>
        <dbReference type="ARBA" id="ARBA00001947"/>
    </source>
</evidence>
<evidence type="ECO:0000256" key="6">
    <source>
        <dbReference type="ARBA" id="ARBA00022763"/>
    </source>
</evidence>
<dbReference type="GO" id="GO:0006281">
    <property type="term" value="P:DNA repair"/>
    <property type="evidence" value="ECO:0007669"/>
    <property type="project" value="UniProtKB-KW"/>
</dbReference>
<keyword evidence="7" id="KW-0378">Hydrolase</keyword>
<dbReference type="InterPro" id="IPR027417">
    <property type="entry name" value="P-loop_NTPase"/>
</dbReference>
<evidence type="ECO:0000256" key="5">
    <source>
        <dbReference type="ARBA" id="ARBA00022741"/>
    </source>
</evidence>
<evidence type="ECO:0000256" key="7">
    <source>
        <dbReference type="ARBA" id="ARBA00022801"/>
    </source>
</evidence>
<accession>A0A1W1BV59</accession>
<evidence type="ECO:0000256" key="13">
    <source>
        <dbReference type="ARBA" id="ARBA00023204"/>
    </source>
</evidence>
<dbReference type="Pfam" id="PF00270">
    <property type="entry name" value="DEAD"/>
    <property type="match status" value="1"/>
</dbReference>
<keyword evidence="11" id="KW-0238">DNA-binding</keyword>
<keyword evidence="10" id="KW-0067">ATP-binding</keyword>
<dbReference type="PANTHER" id="PTHR13710">
    <property type="entry name" value="DNA HELICASE RECQ FAMILY MEMBER"/>
    <property type="match status" value="1"/>
</dbReference>
<dbReference type="AlphaFoldDB" id="A0A1W1BV59"/>
<dbReference type="GO" id="GO:0030894">
    <property type="term" value="C:replisome"/>
    <property type="evidence" value="ECO:0007669"/>
    <property type="project" value="TreeGrafter"/>
</dbReference>
<dbReference type="GO" id="GO:0009432">
    <property type="term" value="P:SOS response"/>
    <property type="evidence" value="ECO:0007669"/>
    <property type="project" value="InterPro"/>
</dbReference>
<dbReference type="GO" id="GO:0043590">
    <property type="term" value="C:bacterial nucleoid"/>
    <property type="evidence" value="ECO:0007669"/>
    <property type="project" value="TreeGrafter"/>
</dbReference>
<dbReference type="GO" id="GO:0046872">
    <property type="term" value="F:metal ion binding"/>
    <property type="evidence" value="ECO:0007669"/>
    <property type="project" value="UniProtKB-KW"/>
</dbReference>
<evidence type="ECO:0000259" key="19">
    <source>
        <dbReference type="PROSITE" id="PS51194"/>
    </source>
</evidence>
<evidence type="ECO:0000256" key="16">
    <source>
        <dbReference type="ARBA" id="ARBA00034808"/>
    </source>
</evidence>
<dbReference type="InterPro" id="IPR011545">
    <property type="entry name" value="DEAD/DEAH_box_helicase_dom"/>
</dbReference>
<keyword evidence="6" id="KW-0227">DNA damage</keyword>
<dbReference type="Pfam" id="PF00570">
    <property type="entry name" value="HRDC"/>
    <property type="match status" value="1"/>
</dbReference>
<dbReference type="SUPFAM" id="SSF52540">
    <property type="entry name" value="P-loop containing nucleoside triphosphate hydrolases"/>
    <property type="match status" value="1"/>
</dbReference>
<evidence type="ECO:0000256" key="12">
    <source>
        <dbReference type="ARBA" id="ARBA00023172"/>
    </source>
</evidence>
<comment type="similarity">
    <text evidence="3">Belongs to the helicase family. RecQ subfamily.</text>
</comment>
<feature type="domain" description="Helicase C-terminal" evidence="19">
    <location>
        <begin position="214"/>
        <end position="363"/>
    </location>
</feature>
<name>A0A1W1BV59_9ZZZZ</name>
<dbReference type="SMART" id="SM00956">
    <property type="entry name" value="RQC"/>
    <property type="match status" value="1"/>
</dbReference>
<evidence type="ECO:0000256" key="1">
    <source>
        <dbReference type="ARBA" id="ARBA00001946"/>
    </source>
</evidence>
<dbReference type="InterPro" id="IPR006293">
    <property type="entry name" value="DNA_helicase_ATP-dep_RecQ_bac"/>
</dbReference>
<evidence type="ECO:0000256" key="8">
    <source>
        <dbReference type="ARBA" id="ARBA00022806"/>
    </source>
</evidence>
<dbReference type="InterPro" id="IPR032284">
    <property type="entry name" value="RecQ_Zn-bd"/>
</dbReference>
<dbReference type="Pfam" id="PF09382">
    <property type="entry name" value="RQC"/>
    <property type="match status" value="1"/>
</dbReference>
<dbReference type="InterPro" id="IPR018982">
    <property type="entry name" value="RQC_domain"/>
</dbReference>
<dbReference type="EMBL" id="FPHG01000032">
    <property type="protein sequence ID" value="SFV57351.1"/>
    <property type="molecule type" value="Genomic_DNA"/>
</dbReference>
<dbReference type="InterPro" id="IPR001650">
    <property type="entry name" value="Helicase_C-like"/>
</dbReference>